<dbReference type="InterPro" id="IPR036271">
    <property type="entry name" value="Tet_transcr_reg_TetR-rel_C_sf"/>
</dbReference>
<feature type="compositionally biased region" description="Basic and acidic residues" evidence="6">
    <location>
        <begin position="18"/>
        <end position="30"/>
    </location>
</feature>
<protein>
    <submittedName>
        <fullName evidence="8">DNA-binding transcriptional regulator, AcrR family</fullName>
    </submittedName>
</protein>
<dbReference type="InterPro" id="IPR015292">
    <property type="entry name" value="Tscrpt_reg_YbiH_C"/>
</dbReference>
<keyword evidence="9" id="KW-1185">Reference proteome</keyword>
<dbReference type="Gene3D" id="1.10.357.10">
    <property type="entry name" value="Tetracycline Repressor, domain 2"/>
    <property type="match status" value="1"/>
</dbReference>
<evidence type="ECO:0000256" key="2">
    <source>
        <dbReference type="ARBA" id="ARBA00023015"/>
    </source>
</evidence>
<evidence type="ECO:0000313" key="8">
    <source>
        <dbReference type="EMBL" id="SHN43809.1"/>
    </source>
</evidence>
<keyword evidence="3 5" id="KW-0238">DNA-binding</keyword>
<dbReference type="PRINTS" id="PR00455">
    <property type="entry name" value="HTHTETR"/>
</dbReference>
<dbReference type="STRING" id="551987.SAMN05192549_11881"/>
<evidence type="ECO:0000256" key="1">
    <source>
        <dbReference type="ARBA" id="ARBA00022491"/>
    </source>
</evidence>
<dbReference type="Gene3D" id="1.10.10.60">
    <property type="entry name" value="Homeodomain-like"/>
    <property type="match status" value="1"/>
</dbReference>
<dbReference type="PANTHER" id="PTHR30055:SF234">
    <property type="entry name" value="HTH-TYPE TRANSCRIPTIONAL REGULATOR BETI"/>
    <property type="match status" value="1"/>
</dbReference>
<dbReference type="EMBL" id="FRCX01000018">
    <property type="protein sequence ID" value="SHN43809.1"/>
    <property type="molecule type" value="Genomic_DNA"/>
</dbReference>
<evidence type="ECO:0000256" key="5">
    <source>
        <dbReference type="PROSITE-ProRule" id="PRU00335"/>
    </source>
</evidence>
<dbReference type="InterPro" id="IPR009057">
    <property type="entry name" value="Homeodomain-like_sf"/>
</dbReference>
<evidence type="ECO:0000259" key="7">
    <source>
        <dbReference type="PROSITE" id="PS50977"/>
    </source>
</evidence>
<name>A0A1M7RCE3_9BURK</name>
<dbReference type="InterPro" id="IPR050109">
    <property type="entry name" value="HTH-type_TetR-like_transc_reg"/>
</dbReference>
<keyword evidence="4" id="KW-0804">Transcription</keyword>
<evidence type="ECO:0000256" key="4">
    <source>
        <dbReference type="ARBA" id="ARBA00023163"/>
    </source>
</evidence>
<evidence type="ECO:0000256" key="6">
    <source>
        <dbReference type="SAM" id="MobiDB-lite"/>
    </source>
</evidence>
<reference evidence="9" key="1">
    <citation type="submission" date="2016-11" db="EMBL/GenBank/DDBJ databases">
        <authorList>
            <person name="Varghese N."/>
            <person name="Submissions S."/>
        </authorList>
    </citation>
    <scope>NUCLEOTIDE SEQUENCE [LARGE SCALE GENOMIC DNA]</scope>
    <source>
        <strain evidence="9">Sac-22</strain>
    </source>
</reference>
<accession>A0A1M7RCE3</accession>
<dbReference type="GO" id="GO:0000976">
    <property type="term" value="F:transcription cis-regulatory region binding"/>
    <property type="evidence" value="ECO:0007669"/>
    <property type="project" value="TreeGrafter"/>
</dbReference>
<organism evidence="8 9">
    <name type="scientific">Duganella sacchari</name>
    <dbReference type="NCBI Taxonomy" id="551987"/>
    <lineage>
        <taxon>Bacteria</taxon>
        <taxon>Pseudomonadati</taxon>
        <taxon>Pseudomonadota</taxon>
        <taxon>Betaproteobacteria</taxon>
        <taxon>Burkholderiales</taxon>
        <taxon>Oxalobacteraceae</taxon>
        <taxon>Telluria group</taxon>
        <taxon>Duganella</taxon>
    </lineage>
</organism>
<keyword evidence="1" id="KW-0678">Repressor</keyword>
<dbReference type="SUPFAM" id="SSF48498">
    <property type="entry name" value="Tetracyclin repressor-like, C-terminal domain"/>
    <property type="match status" value="1"/>
</dbReference>
<proteinExistence type="predicted"/>
<feature type="DNA-binding region" description="H-T-H motif" evidence="5">
    <location>
        <begin position="51"/>
        <end position="70"/>
    </location>
</feature>
<dbReference type="PROSITE" id="PS01081">
    <property type="entry name" value="HTH_TETR_1"/>
    <property type="match status" value="1"/>
</dbReference>
<dbReference type="PROSITE" id="PS50977">
    <property type="entry name" value="HTH_TETR_2"/>
    <property type="match status" value="1"/>
</dbReference>
<dbReference type="GO" id="GO:0003700">
    <property type="term" value="F:DNA-binding transcription factor activity"/>
    <property type="evidence" value="ECO:0007669"/>
    <property type="project" value="TreeGrafter"/>
</dbReference>
<dbReference type="Pfam" id="PF09209">
    <property type="entry name" value="CecR_C"/>
    <property type="match status" value="1"/>
</dbReference>
<evidence type="ECO:0000313" key="9">
    <source>
        <dbReference type="Proteomes" id="UP000184339"/>
    </source>
</evidence>
<dbReference type="InterPro" id="IPR001647">
    <property type="entry name" value="HTH_TetR"/>
</dbReference>
<feature type="domain" description="HTH tetR-type" evidence="7">
    <location>
        <begin position="28"/>
        <end position="88"/>
    </location>
</feature>
<keyword evidence="2" id="KW-0805">Transcription regulation</keyword>
<dbReference type="Proteomes" id="UP000184339">
    <property type="component" value="Unassembled WGS sequence"/>
</dbReference>
<dbReference type="PANTHER" id="PTHR30055">
    <property type="entry name" value="HTH-TYPE TRANSCRIPTIONAL REGULATOR RUTR"/>
    <property type="match status" value="1"/>
</dbReference>
<feature type="region of interest" description="Disordered" evidence="6">
    <location>
        <begin position="1"/>
        <end position="30"/>
    </location>
</feature>
<dbReference type="AlphaFoldDB" id="A0A1M7RCE3"/>
<sequence length="235" mass="26131">MPAMNAKPTIHESSQPADDARKPRSDGEQSRERLLQAAMRLFGEQGFSKTSTREIAQAANANVAAISYYFGDKAGLYQACFTAICTPAEDNIAQFNQPHFTLREALHGFYRQMVAPLMAGDDADVLLRLFYREMLEPTGIWQREIETNIMPEHLALVAVLCRHLGLKKPTDSVHRLAYAIAAMCVQMMIGRDIIAQITPHMMATPEAIADWADHLTGFAEVLVKAEKTKLQQGKA</sequence>
<dbReference type="Pfam" id="PF00440">
    <property type="entry name" value="TetR_N"/>
    <property type="match status" value="1"/>
</dbReference>
<evidence type="ECO:0000256" key="3">
    <source>
        <dbReference type="ARBA" id="ARBA00023125"/>
    </source>
</evidence>
<dbReference type="InterPro" id="IPR023772">
    <property type="entry name" value="DNA-bd_HTH_TetR-type_CS"/>
</dbReference>
<dbReference type="SUPFAM" id="SSF46689">
    <property type="entry name" value="Homeodomain-like"/>
    <property type="match status" value="1"/>
</dbReference>
<gene>
    <name evidence="8" type="ORF">SAMN05192549_11881</name>
</gene>